<dbReference type="OrthoDB" id="3211671at2759"/>
<dbReference type="AlphaFoldDB" id="A0A0D7ATK8"/>
<evidence type="ECO:0000259" key="1">
    <source>
        <dbReference type="Pfam" id="PF24626"/>
    </source>
</evidence>
<dbReference type="SUPFAM" id="SSF54160">
    <property type="entry name" value="Chromo domain-like"/>
    <property type="match status" value="1"/>
</dbReference>
<dbReference type="InterPro" id="IPR056924">
    <property type="entry name" value="SH3_Tf2-1"/>
</dbReference>
<name>A0A0D7ATK8_9AGAR</name>
<dbReference type="Pfam" id="PF24626">
    <property type="entry name" value="SH3_Tf2-1"/>
    <property type="match status" value="1"/>
</dbReference>
<proteinExistence type="predicted"/>
<dbReference type="STRING" id="1314674.A0A0D7ATK8"/>
<evidence type="ECO:0000313" key="2">
    <source>
        <dbReference type="EMBL" id="KIY61562.1"/>
    </source>
</evidence>
<feature type="domain" description="Tf2-1-like SH3-like" evidence="1">
    <location>
        <begin position="1"/>
        <end position="38"/>
    </location>
</feature>
<sequence length="93" mass="10483">IGPYDIIKDFGNGSFRVDLPARLKQRGVHPTFHASLLRIHIPNDDRLFPGRLDTQIVPFDQYENEWAVDCIVGHCGTGADMLFTVKWKAGDTT</sequence>
<keyword evidence="3" id="KW-1185">Reference proteome</keyword>
<dbReference type="InterPro" id="IPR016197">
    <property type="entry name" value="Chromo-like_dom_sf"/>
</dbReference>
<gene>
    <name evidence="2" type="ORF">CYLTODRAFT_330105</name>
</gene>
<reference evidence="2 3" key="1">
    <citation type="journal article" date="2015" name="Fungal Genet. Biol.">
        <title>Evolution of novel wood decay mechanisms in Agaricales revealed by the genome sequences of Fistulina hepatica and Cylindrobasidium torrendii.</title>
        <authorList>
            <person name="Floudas D."/>
            <person name="Held B.W."/>
            <person name="Riley R."/>
            <person name="Nagy L.G."/>
            <person name="Koehler G."/>
            <person name="Ransdell A.S."/>
            <person name="Younus H."/>
            <person name="Chow J."/>
            <person name="Chiniquy J."/>
            <person name="Lipzen A."/>
            <person name="Tritt A."/>
            <person name="Sun H."/>
            <person name="Haridas S."/>
            <person name="LaButti K."/>
            <person name="Ohm R.A."/>
            <person name="Kues U."/>
            <person name="Blanchette R.A."/>
            <person name="Grigoriev I.V."/>
            <person name="Minto R.E."/>
            <person name="Hibbett D.S."/>
        </authorList>
    </citation>
    <scope>NUCLEOTIDE SEQUENCE [LARGE SCALE GENOMIC DNA]</scope>
    <source>
        <strain evidence="2 3">FP15055 ss-10</strain>
    </source>
</reference>
<accession>A0A0D7ATK8</accession>
<evidence type="ECO:0000313" key="3">
    <source>
        <dbReference type="Proteomes" id="UP000054007"/>
    </source>
</evidence>
<dbReference type="EMBL" id="KN880916">
    <property type="protein sequence ID" value="KIY61562.1"/>
    <property type="molecule type" value="Genomic_DNA"/>
</dbReference>
<feature type="non-terminal residue" evidence="2">
    <location>
        <position position="1"/>
    </location>
</feature>
<dbReference type="Proteomes" id="UP000054007">
    <property type="component" value="Unassembled WGS sequence"/>
</dbReference>
<feature type="non-terminal residue" evidence="2">
    <location>
        <position position="93"/>
    </location>
</feature>
<organism evidence="2 3">
    <name type="scientific">Cylindrobasidium torrendii FP15055 ss-10</name>
    <dbReference type="NCBI Taxonomy" id="1314674"/>
    <lineage>
        <taxon>Eukaryota</taxon>
        <taxon>Fungi</taxon>
        <taxon>Dikarya</taxon>
        <taxon>Basidiomycota</taxon>
        <taxon>Agaricomycotina</taxon>
        <taxon>Agaricomycetes</taxon>
        <taxon>Agaricomycetidae</taxon>
        <taxon>Agaricales</taxon>
        <taxon>Marasmiineae</taxon>
        <taxon>Physalacriaceae</taxon>
        <taxon>Cylindrobasidium</taxon>
    </lineage>
</organism>
<protein>
    <recommendedName>
        <fullName evidence="1">Tf2-1-like SH3-like domain-containing protein</fullName>
    </recommendedName>
</protein>